<dbReference type="Pfam" id="PF00106">
    <property type="entry name" value="adh_short"/>
    <property type="match status" value="1"/>
</dbReference>
<dbReference type="Gene3D" id="3.40.50.720">
    <property type="entry name" value="NAD(P)-binding Rossmann-like Domain"/>
    <property type="match status" value="1"/>
</dbReference>
<evidence type="ECO:0000256" key="4">
    <source>
        <dbReference type="RuleBase" id="RU000363"/>
    </source>
</evidence>
<dbReference type="PRINTS" id="PR00080">
    <property type="entry name" value="SDRFAMILY"/>
</dbReference>
<accession>A0ABY6U1H2</accession>
<dbReference type="PRINTS" id="PR00081">
    <property type="entry name" value="GDHRDH"/>
</dbReference>
<dbReference type="InterPro" id="IPR020904">
    <property type="entry name" value="Sc_DH/Rdtase_CS"/>
</dbReference>
<dbReference type="PANTHER" id="PTHR24322">
    <property type="entry name" value="PKSB"/>
    <property type="match status" value="1"/>
</dbReference>
<dbReference type="Proteomes" id="UP000766486">
    <property type="component" value="Unassembled WGS sequence"/>
</dbReference>
<name>A0ABY6U1H2_BIOOC</name>
<reference evidence="5 6" key="1">
    <citation type="submission" date="2019-06" db="EMBL/GenBank/DDBJ databases">
        <authorList>
            <person name="Broberg M."/>
        </authorList>
    </citation>
    <scope>NUCLEOTIDE SEQUENCE [LARGE SCALE GENOMIC DNA]</scope>
</reference>
<dbReference type="CDD" id="cd05339">
    <property type="entry name" value="17beta-HSDXI-like_SDR_c"/>
    <property type="match status" value="1"/>
</dbReference>
<sequence length="321" mass="35452">MASTLDLLRRHAAFRPLVGAGFSLWACYTLSQLLSRYAVRSYRGRGSWKWDKEVIVITGGSGGIGAALVERFISQGVTVVSLDIKPPPSTQVEVRDDKNRISVKKENNYHYYQVDLRSRSAVQEVVAQISATVGVPTVLINNAGLGSGRSLLDCDESSIRSIFDVNILSHFWLAQALLPAMIEADHGHIVSVASVASFVTIAGNIEYSCTKAGVMSFHEGLGQELKHRYGTKSVLTSIVYPYWVQTPLIQNMTTHPSFHDPLIGPEVVADKIVKHVMRGDRGGEIYLPWYGSLLAGIRGFPLWLQEFIRDSKAGMLRETTF</sequence>
<evidence type="ECO:0000256" key="3">
    <source>
        <dbReference type="ARBA" id="ARBA00023002"/>
    </source>
</evidence>
<gene>
    <name evidence="5" type="ORF">CLO192961_LOCUS132571</name>
</gene>
<evidence type="ECO:0000313" key="6">
    <source>
        <dbReference type="Proteomes" id="UP000766486"/>
    </source>
</evidence>
<keyword evidence="2" id="KW-0521">NADP</keyword>
<evidence type="ECO:0000256" key="2">
    <source>
        <dbReference type="ARBA" id="ARBA00022857"/>
    </source>
</evidence>
<comment type="similarity">
    <text evidence="1 4">Belongs to the short-chain dehydrogenases/reductases (SDR) family.</text>
</comment>
<dbReference type="EMBL" id="CABFNS010000715">
    <property type="protein sequence ID" value="VUC24020.1"/>
    <property type="molecule type" value="Genomic_DNA"/>
</dbReference>
<dbReference type="PANTHER" id="PTHR24322:SF736">
    <property type="entry name" value="RETINOL DEHYDROGENASE 10"/>
    <property type="match status" value="1"/>
</dbReference>
<evidence type="ECO:0000313" key="5">
    <source>
        <dbReference type="EMBL" id="VUC24020.1"/>
    </source>
</evidence>
<keyword evidence="6" id="KW-1185">Reference proteome</keyword>
<protein>
    <submittedName>
        <fullName evidence="5">Uncharacterized protein</fullName>
    </submittedName>
</protein>
<dbReference type="InterPro" id="IPR036291">
    <property type="entry name" value="NAD(P)-bd_dom_sf"/>
</dbReference>
<dbReference type="InterPro" id="IPR002347">
    <property type="entry name" value="SDR_fam"/>
</dbReference>
<organism evidence="5 6">
    <name type="scientific">Bionectria ochroleuca</name>
    <name type="common">Gliocladium roseum</name>
    <dbReference type="NCBI Taxonomy" id="29856"/>
    <lineage>
        <taxon>Eukaryota</taxon>
        <taxon>Fungi</taxon>
        <taxon>Dikarya</taxon>
        <taxon>Ascomycota</taxon>
        <taxon>Pezizomycotina</taxon>
        <taxon>Sordariomycetes</taxon>
        <taxon>Hypocreomycetidae</taxon>
        <taxon>Hypocreales</taxon>
        <taxon>Bionectriaceae</taxon>
        <taxon>Clonostachys</taxon>
    </lineage>
</organism>
<proteinExistence type="inferred from homology"/>
<keyword evidence="3" id="KW-0560">Oxidoreductase</keyword>
<dbReference type="PROSITE" id="PS00061">
    <property type="entry name" value="ADH_SHORT"/>
    <property type="match status" value="1"/>
</dbReference>
<comment type="caution">
    <text evidence="5">The sequence shown here is derived from an EMBL/GenBank/DDBJ whole genome shotgun (WGS) entry which is preliminary data.</text>
</comment>
<evidence type="ECO:0000256" key="1">
    <source>
        <dbReference type="ARBA" id="ARBA00006484"/>
    </source>
</evidence>
<dbReference type="SUPFAM" id="SSF51735">
    <property type="entry name" value="NAD(P)-binding Rossmann-fold domains"/>
    <property type="match status" value="1"/>
</dbReference>